<dbReference type="Gene3D" id="1.10.10.10">
    <property type="entry name" value="Winged helix-like DNA-binding domain superfamily/Winged helix DNA-binding domain"/>
    <property type="match status" value="1"/>
</dbReference>
<comment type="caution">
    <text evidence="6">The sequence shown here is derived from an EMBL/GenBank/DDBJ whole genome shotgun (WGS) entry which is preliminary data.</text>
</comment>
<protein>
    <submittedName>
        <fullName evidence="6">Transcriptional regulator</fullName>
    </submittedName>
</protein>
<accession>A0A225CLU7</accession>
<dbReference type="SUPFAM" id="SSF52172">
    <property type="entry name" value="CheY-like"/>
    <property type="match status" value="1"/>
</dbReference>
<sequence>MPDTREAQLVHTFVSLADSLVGDFDVLDLLQTLVDQVTLLFDAGAAGIIIGPDAEHLEVVASTSEKSRLVGLMQLEVGEGPCVEAVSTGRVVSVSDVREIADRWPAFSAQAAGAGYVSVHAIPLRLRGQIIGSLNLFREHEGVLNEADATAAQALADVATISVLQERTIRDSSVVHDQLRHALDSRVLIEQAKGVISHTLGVDMDEAFRLIRNEARSTSTAMPAVAAGIVEGRVTLRASAR</sequence>
<dbReference type="Pfam" id="PF13185">
    <property type="entry name" value="GAF_2"/>
    <property type="match status" value="1"/>
</dbReference>
<dbReference type="PIRSF" id="PIRSF036625">
    <property type="entry name" value="GAF_ANTAR"/>
    <property type="match status" value="1"/>
</dbReference>
<name>A0A225CLU7_9MICO</name>
<evidence type="ECO:0000256" key="4">
    <source>
        <dbReference type="ARBA" id="ARBA00023163"/>
    </source>
</evidence>
<dbReference type="InterPro" id="IPR003018">
    <property type="entry name" value="GAF"/>
</dbReference>
<dbReference type="PROSITE" id="PS50921">
    <property type="entry name" value="ANTAR"/>
    <property type="match status" value="1"/>
</dbReference>
<evidence type="ECO:0000256" key="3">
    <source>
        <dbReference type="ARBA" id="ARBA00023015"/>
    </source>
</evidence>
<keyword evidence="3" id="KW-0805">Transcription regulation</keyword>
<evidence type="ECO:0000313" key="6">
    <source>
        <dbReference type="EMBL" id="OQJ62712.1"/>
    </source>
</evidence>
<dbReference type="EMBL" id="MZMQ01000001">
    <property type="protein sequence ID" value="OQJ62712.1"/>
    <property type="molecule type" value="Genomic_DNA"/>
</dbReference>
<dbReference type="OrthoDB" id="3683444at2"/>
<evidence type="ECO:0000256" key="1">
    <source>
        <dbReference type="ARBA" id="ARBA00022679"/>
    </source>
</evidence>
<keyword evidence="1" id="KW-0808">Transferase</keyword>
<proteinExistence type="predicted"/>
<dbReference type="AlphaFoldDB" id="A0A225CLU7"/>
<dbReference type="SMART" id="SM01012">
    <property type="entry name" value="ANTAR"/>
    <property type="match status" value="1"/>
</dbReference>
<gene>
    <name evidence="6" type="ORF">B5P24_06735</name>
</gene>
<dbReference type="GO" id="GO:0016301">
    <property type="term" value="F:kinase activity"/>
    <property type="evidence" value="ECO:0007669"/>
    <property type="project" value="UniProtKB-KW"/>
</dbReference>
<evidence type="ECO:0000313" key="7">
    <source>
        <dbReference type="Proteomes" id="UP000215316"/>
    </source>
</evidence>
<dbReference type="SMART" id="SM00065">
    <property type="entry name" value="GAF"/>
    <property type="match status" value="1"/>
</dbReference>
<evidence type="ECO:0000256" key="2">
    <source>
        <dbReference type="ARBA" id="ARBA00022777"/>
    </source>
</evidence>
<dbReference type="RefSeq" id="WP_094127444.1">
    <property type="nucleotide sequence ID" value="NZ_CP040788.1"/>
</dbReference>
<reference evidence="6" key="1">
    <citation type="submission" date="2017-08" db="EMBL/GenBank/DDBJ databases">
        <title>Genomes of multiple Clavibacter strains from different subspecies.</title>
        <authorList>
            <person name="Yuan X.-K."/>
            <person name="Li X.-S."/>
            <person name="Nie J."/>
            <person name="De Boer S.H."/>
        </authorList>
    </citation>
    <scope>NUCLEOTIDE SEQUENCE [LARGE SCALE GENOMIC DNA]</scope>
    <source>
        <strain evidence="6">ATCC 33566</strain>
    </source>
</reference>
<dbReference type="InterPro" id="IPR036388">
    <property type="entry name" value="WH-like_DNA-bd_sf"/>
</dbReference>
<organism evidence="6 7">
    <name type="scientific">Clavibacter tessellarius</name>
    <dbReference type="NCBI Taxonomy" id="31965"/>
    <lineage>
        <taxon>Bacteria</taxon>
        <taxon>Bacillati</taxon>
        <taxon>Actinomycetota</taxon>
        <taxon>Actinomycetes</taxon>
        <taxon>Micrococcales</taxon>
        <taxon>Microbacteriaceae</taxon>
        <taxon>Clavibacter</taxon>
    </lineage>
</organism>
<keyword evidence="7" id="KW-1185">Reference proteome</keyword>
<dbReference type="Gene3D" id="3.30.450.40">
    <property type="match status" value="1"/>
</dbReference>
<dbReference type="Pfam" id="PF03861">
    <property type="entry name" value="ANTAR"/>
    <property type="match status" value="1"/>
</dbReference>
<dbReference type="InterPro" id="IPR012074">
    <property type="entry name" value="GAF_ANTAR"/>
</dbReference>
<dbReference type="Proteomes" id="UP000215316">
    <property type="component" value="Unassembled WGS sequence"/>
</dbReference>
<dbReference type="SUPFAM" id="SSF55781">
    <property type="entry name" value="GAF domain-like"/>
    <property type="match status" value="1"/>
</dbReference>
<dbReference type="InterPro" id="IPR005561">
    <property type="entry name" value="ANTAR"/>
</dbReference>
<keyword evidence="2" id="KW-0418">Kinase</keyword>
<dbReference type="GO" id="GO:0003723">
    <property type="term" value="F:RNA binding"/>
    <property type="evidence" value="ECO:0007669"/>
    <property type="project" value="InterPro"/>
</dbReference>
<keyword evidence="4" id="KW-0804">Transcription</keyword>
<dbReference type="InterPro" id="IPR011006">
    <property type="entry name" value="CheY-like_superfamily"/>
</dbReference>
<evidence type="ECO:0000259" key="5">
    <source>
        <dbReference type="PROSITE" id="PS50921"/>
    </source>
</evidence>
<dbReference type="InterPro" id="IPR029016">
    <property type="entry name" value="GAF-like_dom_sf"/>
</dbReference>
<feature type="domain" description="ANTAR" evidence="5">
    <location>
        <begin position="169"/>
        <end position="230"/>
    </location>
</feature>